<name>A0ABX0P2E8_9BURK</name>
<feature type="region of interest" description="Disordered" evidence="1">
    <location>
        <begin position="1"/>
        <end position="31"/>
    </location>
</feature>
<evidence type="ECO:0000313" key="2">
    <source>
        <dbReference type="EMBL" id="NHZ93504.1"/>
    </source>
</evidence>
<proteinExistence type="predicted"/>
<protein>
    <submittedName>
        <fullName evidence="2">Uncharacterized protein</fullName>
    </submittedName>
</protein>
<gene>
    <name evidence="2" type="ORF">F2P45_31550</name>
</gene>
<reference evidence="2 3" key="1">
    <citation type="submission" date="2019-10" db="EMBL/GenBank/DDBJ databases">
        <title>Taxonomy of Antarctic Massilia spp.: description of Massilia rubra sp. nov., Massilia aquatica sp. nov., Massilia mucilaginosa sp. nov., Massilia frigida sp. nov. isolated from streams, lakes and regoliths.</title>
        <authorList>
            <person name="Holochova P."/>
            <person name="Sedlacek I."/>
            <person name="Kralova S."/>
            <person name="Maslanova I."/>
            <person name="Busse H.-J."/>
            <person name="Stankova E."/>
            <person name="Vrbovska V."/>
            <person name="Kovarovic V."/>
            <person name="Bartak M."/>
            <person name="Svec P."/>
            <person name="Pantucek R."/>
        </authorList>
    </citation>
    <scope>NUCLEOTIDE SEQUENCE [LARGE SCALE GENOMIC DNA]</scope>
    <source>
        <strain evidence="2 3">CCM 8733</strain>
    </source>
</reference>
<dbReference type="NCBIfam" id="TIGR01053">
    <property type="entry name" value="LSD1"/>
    <property type="match status" value="1"/>
</dbReference>
<sequence>MHDHFRSRNTVSGRQTAVAAKDISSQGQEGQLQRGARQVLLECRVRPVCHGCRRVLHLVLAARHRQGRTSRMVRFGRGRVGG</sequence>
<comment type="caution">
    <text evidence="2">The sequence shown here is derived from an EMBL/GenBank/DDBJ whole genome shotgun (WGS) entry which is preliminary data.</text>
</comment>
<organism evidence="2 3">
    <name type="scientific">Massilia mucilaginosa</name>
    <dbReference type="NCBI Taxonomy" id="2609282"/>
    <lineage>
        <taxon>Bacteria</taxon>
        <taxon>Pseudomonadati</taxon>
        <taxon>Pseudomonadota</taxon>
        <taxon>Betaproteobacteria</taxon>
        <taxon>Burkholderiales</taxon>
        <taxon>Oxalobacteraceae</taxon>
        <taxon>Telluria group</taxon>
        <taxon>Massilia</taxon>
    </lineage>
</organism>
<keyword evidence="3" id="KW-1185">Reference proteome</keyword>
<dbReference type="Proteomes" id="UP000609726">
    <property type="component" value="Unassembled WGS sequence"/>
</dbReference>
<evidence type="ECO:0000313" key="3">
    <source>
        <dbReference type="Proteomes" id="UP000609726"/>
    </source>
</evidence>
<accession>A0ABX0P2E8</accession>
<dbReference type="EMBL" id="WHJH01000077">
    <property type="protein sequence ID" value="NHZ93504.1"/>
    <property type="molecule type" value="Genomic_DNA"/>
</dbReference>
<evidence type="ECO:0000256" key="1">
    <source>
        <dbReference type="SAM" id="MobiDB-lite"/>
    </source>
</evidence>